<name>A0ABV0ZZ92_9TELE</name>
<accession>A0ABV0ZZ92</accession>
<protein>
    <submittedName>
        <fullName evidence="2">Uncharacterized protein</fullName>
    </submittedName>
</protein>
<evidence type="ECO:0000256" key="1">
    <source>
        <dbReference type="SAM" id="MobiDB-lite"/>
    </source>
</evidence>
<comment type="caution">
    <text evidence="2">The sequence shown here is derived from an EMBL/GenBank/DDBJ whole genome shotgun (WGS) entry which is preliminary data.</text>
</comment>
<keyword evidence="3" id="KW-1185">Reference proteome</keyword>
<evidence type="ECO:0000313" key="3">
    <source>
        <dbReference type="Proteomes" id="UP001469553"/>
    </source>
</evidence>
<feature type="region of interest" description="Disordered" evidence="1">
    <location>
        <begin position="88"/>
        <end position="113"/>
    </location>
</feature>
<dbReference type="EMBL" id="JAHRIP010076580">
    <property type="protein sequence ID" value="MEQ2311235.1"/>
    <property type="molecule type" value="Genomic_DNA"/>
</dbReference>
<reference evidence="2 3" key="1">
    <citation type="submission" date="2021-06" db="EMBL/GenBank/DDBJ databases">
        <authorList>
            <person name="Palmer J.M."/>
        </authorList>
    </citation>
    <scope>NUCLEOTIDE SEQUENCE [LARGE SCALE GENOMIC DNA]</scope>
    <source>
        <strain evidence="2 3">AS_MEX2019</strain>
        <tissue evidence="2">Muscle</tissue>
    </source>
</reference>
<evidence type="ECO:0000313" key="2">
    <source>
        <dbReference type="EMBL" id="MEQ2311235.1"/>
    </source>
</evidence>
<gene>
    <name evidence="2" type="ORF">AMECASPLE_017749</name>
</gene>
<proteinExistence type="predicted"/>
<dbReference type="Proteomes" id="UP001469553">
    <property type="component" value="Unassembled WGS sequence"/>
</dbReference>
<sequence>MTAFFDFNSFEQEETSKQIKELQRSVSEATQELEEVRQERLRAEEETARCKREIELRTELAIENSEIVNALHQLGSLLEEEKHRLKQLNEQAASHRNQRSILEEQSKSASRKVQSLTAEIQEVKEHLAELKACDGAAQASSSVPTSKAKRKPRK</sequence>
<organism evidence="2 3">
    <name type="scientific">Ameca splendens</name>
    <dbReference type="NCBI Taxonomy" id="208324"/>
    <lineage>
        <taxon>Eukaryota</taxon>
        <taxon>Metazoa</taxon>
        <taxon>Chordata</taxon>
        <taxon>Craniata</taxon>
        <taxon>Vertebrata</taxon>
        <taxon>Euteleostomi</taxon>
        <taxon>Actinopterygii</taxon>
        <taxon>Neopterygii</taxon>
        <taxon>Teleostei</taxon>
        <taxon>Neoteleostei</taxon>
        <taxon>Acanthomorphata</taxon>
        <taxon>Ovalentaria</taxon>
        <taxon>Atherinomorphae</taxon>
        <taxon>Cyprinodontiformes</taxon>
        <taxon>Goodeidae</taxon>
        <taxon>Ameca</taxon>
    </lineage>
</organism>
<feature type="region of interest" description="Disordered" evidence="1">
    <location>
        <begin position="134"/>
        <end position="154"/>
    </location>
</feature>